<organism evidence="1 2">
    <name type="scientific">Rubrobacter marinus</name>
    <dbReference type="NCBI Taxonomy" id="2653852"/>
    <lineage>
        <taxon>Bacteria</taxon>
        <taxon>Bacillati</taxon>
        <taxon>Actinomycetota</taxon>
        <taxon>Rubrobacteria</taxon>
        <taxon>Rubrobacterales</taxon>
        <taxon>Rubrobacteraceae</taxon>
        <taxon>Rubrobacter</taxon>
    </lineage>
</organism>
<sequence length="91" mass="9808">MAAPLFPLGRVVATPGALALLADASADALPFLARHASGNWGEVSPEDARENELSVRQGFRILSSYPMGGHRIWVITEADRSSTCLLLPEEY</sequence>
<dbReference type="Proteomes" id="UP000502706">
    <property type="component" value="Chromosome"/>
</dbReference>
<dbReference type="EMBL" id="CP045121">
    <property type="protein sequence ID" value="QIN77535.1"/>
    <property type="molecule type" value="Genomic_DNA"/>
</dbReference>
<accession>A0A6G8PUP2</accession>
<name>A0A6G8PUP2_9ACTN</name>
<gene>
    <name evidence="1" type="ORF">GBA65_02340</name>
</gene>
<protein>
    <recommendedName>
        <fullName evidence="3">Type I restriction endonuclease subunit M</fullName>
    </recommendedName>
</protein>
<proteinExistence type="predicted"/>
<dbReference type="RefSeq" id="WP_166395217.1">
    <property type="nucleotide sequence ID" value="NZ_CP045121.1"/>
</dbReference>
<evidence type="ECO:0000313" key="1">
    <source>
        <dbReference type="EMBL" id="QIN77535.1"/>
    </source>
</evidence>
<evidence type="ECO:0008006" key="3">
    <source>
        <dbReference type="Google" id="ProtNLM"/>
    </source>
</evidence>
<reference evidence="1 2" key="1">
    <citation type="submission" date="2019-10" db="EMBL/GenBank/DDBJ databases">
        <title>Rubrobacter sp nov SCSIO 52915 isolated from a deep-sea sediment in the South China Sea.</title>
        <authorList>
            <person name="Chen R.W."/>
        </authorList>
    </citation>
    <scope>NUCLEOTIDE SEQUENCE [LARGE SCALE GENOMIC DNA]</scope>
    <source>
        <strain evidence="1 2">SCSIO 52915</strain>
    </source>
</reference>
<evidence type="ECO:0000313" key="2">
    <source>
        <dbReference type="Proteomes" id="UP000502706"/>
    </source>
</evidence>
<dbReference type="AlphaFoldDB" id="A0A6G8PUP2"/>
<dbReference type="KEGG" id="rmar:GBA65_02340"/>
<keyword evidence="2" id="KW-1185">Reference proteome</keyword>